<dbReference type="GO" id="GO:0008556">
    <property type="term" value="F:P-type potassium transmembrane transporter activity"/>
    <property type="evidence" value="ECO:0007669"/>
    <property type="project" value="InterPro"/>
</dbReference>
<organism evidence="2 3">
    <name type="scientific">Mycobacterium gordonae</name>
    <dbReference type="NCBI Taxonomy" id="1778"/>
    <lineage>
        <taxon>Bacteria</taxon>
        <taxon>Bacillati</taxon>
        <taxon>Actinomycetota</taxon>
        <taxon>Actinomycetes</taxon>
        <taxon>Mycobacteriales</taxon>
        <taxon>Mycobacteriaceae</taxon>
        <taxon>Mycobacterium</taxon>
    </lineage>
</organism>
<name>A0A1A6B7H0_MYCGO</name>
<dbReference type="Proteomes" id="UP000093757">
    <property type="component" value="Unassembled WGS sequence"/>
</dbReference>
<evidence type="ECO:0000313" key="3">
    <source>
        <dbReference type="Proteomes" id="UP000093757"/>
    </source>
</evidence>
<keyword evidence="1" id="KW-0812">Transmembrane</keyword>
<evidence type="ECO:0008006" key="4">
    <source>
        <dbReference type="Google" id="ProtNLM"/>
    </source>
</evidence>
<dbReference type="InterPro" id="IPR004623">
    <property type="entry name" value="KdpA"/>
</dbReference>
<evidence type="ECO:0000256" key="1">
    <source>
        <dbReference type="SAM" id="Phobius"/>
    </source>
</evidence>
<keyword evidence="1" id="KW-1133">Transmembrane helix</keyword>
<proteinExistence type="predicted"/>
<dbReference type="AlphaFoldDB" id="A0A1A6B7H0"/>
<protein>
    <recommendedName>
        <fullName evidence="4">Potassium-transporting ATPase subunit KdpA</fullName>
    </recommendedName>
</protein>
<evidence type="ECO:0000313" key="2">
    <source>
        <dbReference type="EMBL" id="OBR98296.1"/>
    </source>
</evidence>
<accession>A0A1A6B7H0</accession>
<gene>
    <name evidence="2" type="ORF">A9W98_03170</name>
</gene>
<dbReference type="Pfam" id="PF03814">
    <property type="entry name" value="KdpA"/>
    <property type="match status" value="1"/>
</dbReference>
<feature type="transmembrane region" description="Helical" evidence="1">
    <location>
        <begin position="6"/>
        <end position="30"/>
    </location>
</feature>
<keyword evidence="1" id="KW-0472">Membrane</keyword>
<sequence>MSTTAAGIIFLAVLVAALVLVHVPFGDYMYRVYTAQKDSRVESLIYRLIGVDARSEQTCGAYTRSVLAFLLTTVQT</sequence>
<dbReference type="EMBL" id="MAEM01000530">
    <property type="protein sequence ID" value="OBR98296.1"/>
    <property type="molecule type" value="Genomic_DNA"/>
</dbReference>
<reference evidence="2 3" key="1">
    <citation type="submission" date="2016-06" db="EMBL/GenBank/DDBJ databases">
        <authorList>
            <person name="Kjaerup R.B."/>
            <person name="Dalgaard T.S."/>
            <person name="Juul-Madsen H.R."/>
        </authorList>
    </citation>
    <scope>NUCLEOTIDE SEQUENCE [LARGE SCALE GENOMIC DNA]</scope>
    <source>
        <strain evidence="2 3">1245752.6</strain>
    </source>
</reference>
<comment type="caution">
    <text evidence="2">The sequence shown here is derived from an EMBL/GenBank/DDBJ whole genome shotgun (WGS) entry which is preliminary data.</text>
</comment>
<dbReference type="OrthoDB" id="7502553at2"/>